<evidence type="ECO:0000259" key="1">
    <source>
        <dbReference type="Pfam" id="PF23222"/>
    </source>
</evidence>
<reference evidence="2" key="3">
    <citation type="submission" date="2025-08" db="UniProtKB">
        <authorList>
            <consortium name="Ensembl"/>
        </authorList>
    </citation>
    <scope>IDENTIFICATION</scope>
</reference>
<reference evidence="2" key="4">
    <citation type="submission" date="2025-09" db="UniProtKB">
        <authorList>
            <consortium name="Ensembl"/>
        </authorList>
    </citation>
    <scope>IDENTIFICATION</scope>
</reference>
<protein>
    <recommendedName>
        <fullName evidence="1">PAR14-like first RRM domain-containing protein</fullName>
    </recommendedName>
</protein>
<dbReference type="AlphaFoldDB" id="A0A3B1JA16"/>
<feature type="domain" description="PAR14-like first RRM" evidence="1">
    <location>
        <begin position="11"/>
        <end position="87"/>
    </location>
</feature>
<dbReference type="InterPro" id="IPR012677">
    <property type="entry name" value="Nucleotide-bd_a/b_plait_sf"/>
</dbReference>
<dbReference type="Pfam" id="PF23222">
    <property type="entry name" value="RRM_PARP14_1"/>
    <property type="match status" value="1"/>
</dbReference>
<dbReference type="Gene3D" id="3.30.70.330">
    <property type="match status" value="1"/>
</dbReference>
<evidence type="ECO:0000313" key="3">
    <source>
        <dbReference type="Proteomes" id="UP000018467"/>
    </source>
</evidence>
<proteinExistence type="predicted"/>
<sequence length="139" mass="15826">MSGMDEFPYPLTVEGPWPATSTKILTSKLQIYFQSRKKSQGGDCEVKICEQSGIATVRFKSEETRDQVLAKGNHSINIEKQVVKLKVFKPSDAENQTQAASGAVSWQICLYFLLFFRCSIVLQVCKYGWVVTLLFEEFW</sequence>
<keyword evidence="3" id="KW-1185">Reference proteome</keyword>
<reference evidence="3" key="1">
    <citation type="submission" date="2013-03" db="EMBL/GenBank/DDBJ databases">
        <authorList>
            <person name="Jeffery W."/>
            <person name="Warren W."/>
            <person name="Wilson R.K."/>
        </authorList>
    </citation>
    <scope>NUCLEOTIDE SEQUENCE</scope>
    <source>
        <strain evidence="3">female</strain>
    </source>
</reference>
<reference evidence="3" key="2">
    <citation type="journal article" date="2014" name="Nat. Commun.">
        <title>The cavefish genome reveals candidate genes for eye loss.</title>
        <authorList>
            <person name="McGaugh S.E."/>
            <person name="Gross J.B."/>
            <person name="Aken B."/>
            <person name="Blin M."/>
            <person name="Borowsky R."/>
            <person name="Chalopin D."/>
            <person name="Hinaux H."/>
            <person name="Jeffery W.R."/>
            <person name="Keene A."/>
            <person name="Ma L."/>
            <person name="Minx P."/>
            <person name="Murphy D."/>
            <person name="O'Quin K.E."/>
            <person name="Retaux S."/>
            <person name="Rohner N."/>
            <person name="Searle S.M."/>
            <person name="Stahl B.A."/>
            <person name="Tabin C."/>
            <person name="Volff J.N."/>
            <person name="Yoshizawa M."/>
            <person name="Warren W.C."/>
        </authorList>
    </citation>
    <scope>NUCLEOTIDE SEQUENCE [LARGE SCALE GENOMIC DNA]</scope>
    <source>
        <strain evidence="3">female</strain>
    </source>
</reference>
<dbReference type="Bgee" id="ENSAMXG00000033777">
    <property type="expression patterns" value="Expressed in intestine and 13 other cell types or tissues"/>
</dbReference>
<dbReference type="InParanoid" id="A0A3B1JA16"/>
<name>A0A3B1JA16_ASTMX</name>
<dbReference type="Proteomes" id="UP000018467">
    <property type="component" value="Unassembled WGS sequence"/>
</dbReference>
<dbReference type="InterPro" id="IPR057051">
    <property type="entry name" value="PARP14_RPM_1"/>
</dbReference>
<accession>A0A3B1JA16</accession>
<dbReference type="GeneTree" id="ENSGT00940000154311"/>
<evidence type="ECO:0000313" key="2">
    <source>
        <dbReference type="Ensembl" id="ENSAMXP00000038154.1"/>
    </source>
</evidence>
<dbReference type="Ensembl" id="ENSAMXT00000040912.1">
    <property type="protein sequence ID" value="ENSAMXP00000038154.1"/>
    <property type="gene ID" value="ENSAMXG00000033777.1"/>
</dbReference>
<organism evidence="2 3">
    <name type="scientific">Astyanax mexicanus</name>
    <name type="common">Blind cave fish</name>
    <name type="synonym">Astyanax fasciatus mexicanus</name>
    <dbReference type="NCBI Taxonomy" id="7994"/>
    <lineage>
        <taxon>Eukaryota</taxon>
        <taxon>Metazoa</taxon>
        <taxon>Chordata</taxon>
        <taxon>Craniata</taxon>
        <taxon>Vertebrata</taxon>
        <taxon>Euteleostomi</taxon>
        <taxon>Actinopterygii</taxon>
        <taxon>Neopterygii</taxon>
        <taxon>Teleostei</taxon>
        <taxon>Ostariophysi</taxon>
        <taxon>Characiformes</taxon>
        <taxon>Characoidei</taxon>
        <taxon>Acestrorhamphidae</taxon>
        <taxon>Acestrorhamphinae</taxon>
        <taxon>Astyanax</taxon>
    </lineage>
</organism>
<dbReference type="STRING" id="7994.ENSAMXP00000038154"/>